<comment type="caution">
    <text evidence="1">The sequence shown here is derived from an EMBL/GenBank/DDBJ whole genome shotgun (WGS) entry which is preliminary data.</text>
</comment>
<proteinExistence type="predicted"/>
<dbReference type="EMBL" id="BMVU01000003">
    <property type="protein sequence ID" value="GGX60218.1"/>
    <property type="molecule type" value="Genomic_DNA"/>
</dbReference>
<name>A0A918KE11_9ACTN</name>
<keyword evidence="2" id="KW-1185">Reference proteome</keyword>
<sequence>MHRTVPASRIHWYGRDVVDTGGSSVKGGAAGGTVGDRRARLLDAAVPAVPRSSGAPRASPAA</sequence>
<protein>
    <submittedName>
        <fullName evidence="1">Uncharacterized protein</fullName>
    </submittedName>
</protein>
<dbReference type="Proteomes" id="UP000619244">
    <property type="component" value="Unassembled WGS sequence"/>
</dbReference>
<accession>A0A918KE11</accession>
<evidence type="ECO:0000313" key="1">
    <source>
        <dbReference type="EMBL" id="GGX60218.1"/>
    </source>
</evidence>
<reference evidence="1" key="1">
    <citation type="journal article" date="2014" name="Int. J. Syst. Evol. Microbiol.">
        <title>Complete genome sequence of Corynebacterium casei LMG S-19264T (=DSM 44701T), isolated from a smear-ripened cheese.</title>
        <authorList>
            <consortium name="US DOE Joint Genome Institute (JGI-PGF)"/>
            <person name="Walter F."/>
            <person name="Albersmeier A."/>
            <person name="Kalinowski J."/>
            <person name="Ruckert C."/>
        </authorList>
    </citation>
    <scope>NUCLEOTIDE SEQUENCE</scope>
    <source>
        <strain evidence="1">JCM 4790</strain>
    </source>
</reference>
<reference evidence="1" key="2">
    <citation type="submission" date="2020-09" db="EMBL/GenBank/DDBJ databases">
        <authorList>
            <person name="Sun Q."/>
            <person name="Ohkuma M."/>
        </authorList>
    </citation>
    <scope>NUCLEOTIDE SEQUENCE</scope>
    <source>
        <strain evidence="1">JCM 4790</strain>
    </source>
</reference>
<evidence type="ECO:0000313" key="2">
    <source>
        <dbReference type="Proteomes" id="UP000619244"/>
    </source>
</evidence>
<dbReference type="AlphaFoldDB" id="A0A918KE11"/>
<gene>
    <name evidence="1" type="ORF">GCM10010358_13450</name>
</gene>
<organism evidence="1 2">
    <name type="scientific">Streptomyces minutiscleroticus</name>
    <dbReference type="NCBI Taxonomy" id="68238"/>
    <lineage>
        <taxon>Bacteria</taxon>
        <taxon>Bacillati</taxon>
        <taxon>Actinomycetota</taxon>
        <taxon>Actinomycetes</taxon>
        <taxon>Kitasatosporales</taxon>
        <taxon>Streptomycetaceae</taxon>
        <taxon>Streptomyces</taxon>
    </lineage>
</organism>